<accession>A0A2S2C7Y5</accession>
<reference evidence="1 2" key="1">
    <citation type="submission" date="2017-05" db="EMBL/GenBank/DDBJ databases">
        <title>Isolation of Rhodococcus sp. S2-17 biodegrading of BP-3.</title>
        <authorList>
            <person name="Lee Y."/>
            <person name="Kim K.H."/>
            <person name="Chun B.H."/>
            <person name="Jung H.S."/>
            <person name="Jeon C.O."/>
        </authorList>
    </citation>
    <scope>NUCLEOTIDE SEQUENCE [LARGE SCALE GENOMIC DNA]</scope>
    <source>
        <strain evidence="1 2">S2-17</strain>
        <plasmid evidence="2">prb29</plasmid>
    </source>
</reference>
<keyword evidence="1" id="KW-0614">Plasmid</keyword>
<geneLocation type="plasmid" evidence="2">
    <name>prb29</name>
</geneLocation>
<dbReference type="KEGG" id="roz:CBI38_36640"/>
<proteinExistence type="predicted"/>
<dbReference type="EMBL" id="CP021356">
    <property type="protein sequence ID" value="AWK76908.1"/>
    <property type="molecule type" value="Genomic_DNA"/>
</dbReference>
<gene>
    <name evidence="1" type="ORF">CBI38_36640</name>
</gene>
<organism evidence="1 2">
    <name type="scientific">Rhodococcus oxybenzonivorans</name>
    <dbReference type="NCBI Taxonomy" id="1990687"/>
    <lineage>
        <taxon>Bacteria</taxon>
        <taxon>Bacillati</taxon>
        <taxon>Actinomycetota</taxon>
        <taxon>Actinomycetes</taxon>
        <taxon>Mycobacteriales</taxon>
        <taxon>Nocardiaceae</taxon>
        <taxon>Rhodococcus</taxon>
    </lineage>
</organism>
<name>A0A2S2C7Y5_9NOCA</name>
<sequence length="308" mass="34826">MSMTAKEAVHVDNAATDSYGALLFRKDPTGKTAGVMERVCDLAPEDYERYSGAYKVMFDIMVANMFTYVKQSSIDLFETIKKASDAMRDGEISPMQPDGMVEWGTRLRTAILAVCSSIHHHQDQSYIEVKRKFGKDSPEHRKVKAAFAEIYDDCFGYRYLYKLRNTMVHYTMEAAAMRGEAQLYKGEKIAFVDMQMDRSALLDMKDHLNAPLKEELRSLPGDPSIHEMVGEAVPRLAKTNRELLAILYPEIDDLCAIVREFDALFDGQKGVRAVIHQQSPELRPPFRTGLTSWADNVIANAHAAKERS</sequence>
<evidence type="ECO:0000313" key="2">
    <source>
        <dbReference type="Proteomes" id="UP000245711"/>
    </source>
</evidence>
<protein>
    <submittedName>
        <fullName evidence="1">Uncharacterized protein</fullName>
    </submittedName>
</protein>
<dbReference type="AlphaFoldDB" id="A0A2S2C7Y5"/>
<dbReference type="RefSeq" id="WP_109336324.1">
    <property type="nucleotide sequence ID" value="NZ_CP021356.1"/>
</dbReference>
<dbReference type="OrthoDB" id="4578214at2"/>
<dbReference type="Proteomes" id="UP000245711">
    <property type="component" value="Plasmid pRB29"/>
</dbReference>
<evidence type="ECO:0000313" key="1">
    <source>
        <dbReference type="EMBL" id="AWK76908.1"/>
    </source>
</evidence>
<keyword evidence="2" id="KW-1185">Reference proteome</keyword>